<accession>A0A9X3IAG7</accession>
<dbReference type="PANTHER" id="PTHR45586:SF1">
    <property type="entry name" value="LIPOPOLYSACCHARIDE ASSEMBLY PROTEIN B"/>
    <property type="match status" value="1"/>
</dbReference>
<protein>
    <submittedName>
        <fullName evidence="5">YaiO family outer membrane beta-barrel protein</fullName>
    </submittedName>
</protein>
<comment type="caution">
    <text evidence="5">The sequence shown here is derived from an EMBL/GenBank/DDBJ whole genome shotgun (WGS) entry which is preliminary data.</text>
</comment>
<keyword evidence="2 3" id="KW-0802">TPR repeat</keyword>
<dbReference type="Pfam" id="PF14559">
    <property type="entry name" value="TPR_19"/>
    <property type="match status" value="1"/>
</dbReference>
<dbReference type="PROSITE" id="PS50005">
    <property type="entry name" value="TPR"/>
    <property type="match status" value="1"/>
</dbReference>
<keyword evidence="6" id="KW-1185">Reference proteome</keyword>
<evidence type="ECO:0000256" key="1">
    <source>
        <dbReference type="ARBA" id="ARBA00022737"/>
    </source>
</evidence>
<evidence type="ECO:0000259" key="4">
    <source>
        <dbReference type="Pfam" id="PF19413"/>
    </source>
</evidence>
<dbReference type="Proteomes" id="UP001142592">
    <property type="component" value="Unassembled WGS sequence"/>
</dbReference>
<dbReference type="SUPFAM" id="SSF48452">
    <property type="entry name" value="TPR-like"/>
    <property type="match status" value="2"/>
</dbReference>
<feature type="domain" description="YaiO beta-barrel" evidence="4">
    <location>
        <begin position="412"/>
        <end position="583"/>
    </location>
</feature>
<dbReference type="InterPro" id="IPR019734">
    <property type="entry name" value="TPR_rpt"/>
</dbReference>
<reference evidence="5" key="1">
    <citation type="submission" date="2022-11" db="EMBL/GenBank/DDBJ databases">
        <authorList>
            <person name="Graham C."/>
            <person name="Newman J.D."/>
        </authorList>
    </citation>
    <scope>NUCLEOTIDE SEQUENCE</scope>
    <source>
        <strain evidence="5">DSM 19486</strain>
    </source>
</reference>
<dbReference type="InterPro" id="IPR011990">
    <property type="entry name" value="TPR-like_helical_dom_sf"/>
</dbReference>
<organism evidence="5 6">
    <name type="scientific">Pedobacter agri</name>
    <dbReference type="NCBI Taxonomy" id="454586"/>
    <lineage>
        <taxon>Bacteria</taxon>
        <taxon>Pseudomonadati</taxon>
        <taxon>Bacteroidota</taxon>
        <taxon>Sphingobacteriia</taxon>
        <taxon>Sphingobacteriales</taxon>
        <taxon>Sphingobacteriaceae</taxon>
        <taxon>Pedobacter</taxon>
    </lineage>
</organism>
<keyword evidence="1" id="KW-0677">Repeat</keyword>
<dbReference type="Pfam" id="PF19413">
    <property type="entry name" value="YaiO"/>
    <property type="match status" value="1"/>
</dbReference>
<sequence>METTNYQIMNKGNYNMYRLKVFKIGLLLLMCLNINISFAQKISSDDLLKQAIRETNINKNYPKAIQLAKRGLAISPRYLDIRVLLGRLYILTNRNDEAEKELNMVLKQKPNQKDALNYLVNLSYQDKNLTQSLKYAGQYLKYYPGEKSMELKNASMLYELKDYNIADAAWQKLSQKYPDDSDIKNLYVDAHLTAARDYKKQNEIEKAIMEYEKVVAQQPNHTESLASLYNLNIQKKSYEKALVYAETLERNGKTEISLSKADLLRIMKRYDQAERVAENLKRLKPRDPKIEVLYKDILYSKAKDQLLQQDSLNAFKSYEKILVNYPTDTFSRNQLINLSIAKGERNHAIRYIDEGVAYYDNPQSLQLKKLSVVQEQGDYQNAYKLSKTLVEKYPQDEKIRMINDDLYTLTRQNRIGVNYGITAFDQQGRKPWNLYSAYYMRTEKGGSLIARVNYADRRDAKGYQFEVESYPTHHTGYSYINLAYSNAIIFPKFKFAYSYFLPFNQSWEAEMGVRYLNSYLNYYSVTAGLGKYFGSFWINAKTFITPNGERLAASYVLSGRYLINESADDYFTAIAGYGFSPDDRGRNFAITERLNLESIRFTLGYQRTLWKRNILGLFGTWNNQEYIPGRKRNEFDAQISFQHKF</sequence>
<dbReference type="InterPro" id="IPR051012">
    <property type="entry name" value="CellSynth/LPSAsmb/PSIAsmb"/>
</dbReference>
<dbReference type="NCBIfam" id="TIGR04390">
    <property type="entry name" value="OMP_YaiO_dom"/>
    <property type="match status" value="1"/>
</dbReference>
<proteinExistence type="predicted"/>
<dbReference type="PANTHER" id="PTHR45586">
    <property type="entry name" value="TPR REPEAT-CONTAINING PROTEIN PA4667"/>
    <property type="match status" value="1"/>
</dbReference>
<dbReference type="InterPro" id="IPR030887">
    <property type="entry name" value="Beta-barrel_YaiO"/>
</dbReference>
<name>A0A9X3IAG7_9SPHI</name>
<dbReference type="SMART" id="SM00028">
    <property type="entry name" value="TPR"/>
    <property type="match status" value="3"/>
</dbReference>
<dbReference type="RefSeq" id="WP_266269584.1">
    <property type="nucleotide sequence ID" value="NZ_JAPJUH010000003.1"/>
</dbReference>
<dbReference type="Pfam" id="PF13174">
    <property type="entry name" value="TPR_6"/>
    <property type="match status" value="1"/>
</dbReference>
<dbReference type="EMBL" id="JAPJUH010000003">
    <property type="protein sequence ID" value="MCX3265573.1"/>
    <property type="molecule type" value="Genomic_DNA"/>
</dbReference>
<evidence type="ECO:0000313" key="6">
    <source>
        <dbReference type="Proteomes" id="UP001142592"/>
    </source>
</evidence>
<dbReference type="Gene3D" id="1.25.40.10">
    <property type="entry name" value="Tetratricopeptide repeat domain"/>
    <property type="match status" value="2"/>
</dbReference>
<evidence type="ECO:0000313" key="5">
    <source>
        <dbReference type="EMBL" id="MCX3265573.1"/>
    </source>
</evidence>
<evidence type="ECO:0000256" key="2">
    <source>
        <dbReference type="ARBA" id="ARBA00022803"/>
    </source>
</evidence>
<dbReference type="AlphaFoldDB" id="A0A9X3IAG7"/>
<gene>
    <name evidence="5" type="ORF">OQZ29_12500</name>
</gene>
<feature type="repeat" description="TPR" evidence="3">
    <location>
        <begin position="188"/>
        <end position="221"/>
    </location>
</feature>
<evidence type="ECO:0000256" key="3">
    <source>
        <dbReference type="PROSITE-ProRule" id="PRU00339"/>
    </source>
</evidence>